<accession>A0A1H2QUR9</accession>
<evidence type="ECO:0000313" key="5">
    <source>
        <dbReference type="EMBL" id="SDW10903.1"/>
    </source>
</evidence>
<gene>
    <name evidence="5" type="ORF">SAMN05444336_101155</name>
</gene>
<dbReference type="EMBL" id="FNMZ01000001">
    <property type="protein sequence ID" value="SDW10903.1"/>
    <property type="molecule type" value="Genomic_DNA"/>
</dbReference>
<dbReference type="PANTHER" id="PTHR16943">
    <property type="entry name" value="2-METHYLCITRATE DEHYDRATASE-RELATED"/>
    <property type="match status" value="1"/>
</dbReference>
<dbReference type="Pfam" id="PF19305">
    <property type="entry name" value="MmgE_PrpD_C"/>
    <property type="match status" value="1"/>
</dbReference>
<dbReference type="Gene3D" id="3.30.1330.120">
    <property type="entry name" value="2-methylcitrate dehydratase PrpD"/>
    <property type="match status" value="1"/>
</dbReference>
<evidence type="ECO:0000313" key="6">
    <source>
        <dbReference type="Proteomes" id="UP000199118"/>
    </source>
</evidence>
<feature type="domain" description="MmgE/PrpD N-terminal" evidence="3">
    <location>
        <begin position="27"/>
        <end position="265"/>
    </location>
</feature>
<evidence type="ECO:0000256" key="2">
    <source>
        <dbReference type="SAM" id="MobiDB-lite"/>
    </source>
</evidence>
<dbReference type="OrthoDB" id="9795089at2"/>
<organism evidence="5 6">
    <name type="scientific">Albimonas donghaensis</name>
    <dbReference type="NCBI Taxonomy" id="356660"/>
    <lineage>
        <taxon>Bacteria</taxon>
        <taxon>Pseudomonadati</taxon>
        <taxon>Pseudomonadota</taxon>
        <taxon>Alphaproteobacteria</taxon>
        <taxon>Rhodobacterales</taxon>
        <taxon>Paracoccaceae</taxon>
        <taxon>Albimonas</taxon>
    </lineage>
</organism>
<feature type="domain" description="MmgE/PrpD C-terminal" evidence="4">
    <location>
        <begin position="289"/>
        <end position="453"/>
    </location>
</feature>
<dbReference type="Proteomes" id="UP000199118">
    <property type="component" value="Unassembled WGS sequence"/>
</dbReference>
<evidence type="ECO:0000259" key="3">
    <source>
        <dbReference type="Pfam" id="PF03972"/>
    </source>
</evidence>
<dbReference type="InterPro" id="IPR005656">
    <property type="entry name" value="MmgE_PrpD"/>
</dbReference>
<dbReference type="RefSeq" id="WP_092679240.1">
    <property type="nucleotide sequence ID" value="NZ_FNMZ01000001.1"/>
</dbReference>
<dbReference type="GO" id="GO:0016829">
    <property type="term" value="F:lyase activity"/>
    <property type="evidence" value="ECO:0007669"/>
    <property type="project" value="InterPro"/>
</dbReference>
<feature type="region of interest" description="Disordered" evidence="2">
    <location>
        <begin position="1"/>
        <end position="24"/>
    </location>
</feature>
<dbReference type="InterPro" id="IPR042188">
    <property type="entry name" value="MmgE/PrpD_sf_2"/>
</dbReference>
<dbReference type="SUPFAM" id="SSF103378">
    <property type="entry name" value="2-methylcitrate dehydratase PrpD"/>
    <property type="match status" value="1"/>
</dbReference>
<dbReference type="PANTHER" id="PTHR16943:SF8">
    <property type="entry name" value="2-METHYLCITRATE DEHYDRATASE"/>
    <property type="match status" value="1"/>
</dbReference>
<dbReference type="AlphaFoldDB" id="A0A1H2QUR9"/>
<dbReference type="InterPro" id="IPR045336">
    <property type="entry name" value="MmgE_PrpD_N"/>
</dbReference>
<dbReference type="InterPro" id="IPR045337">
    <property type="entry name" value="MmgE_PrpD_C"/>
</dbReference>
<dbReference type="Pfam" id="PF03972">
    <property type="entry name" value="MmgE_PrpD_N"/>
    <property type="match status" value="1"/>
</dbReference>
<dbReference type="InterPro" id="IPR042183">
    <property type="entry name" value="MmgE/PrpD_sf_1"/>
</dbReference>
<name>A0A1H2QUR9_9RHOB</name>
<dbReference type="Gene3D" id="1.10.4100.10">
    <property type="entry name" value="2-methylcitrate dehydratase PrpD"/>
    <property type="match status" value="1"/>
</dbReference>
<sequence length="470" mass="48288">MDNSTLARPAVPTGAGPAPTPPGPTAEMAAWLSAFRPADLTPAARAWARACLLDWSAVTVAGSAEPLSALLRDELAPEPASRSSGARIVASGGRRAGLADAALINGAMSHALDFDDVHRRMHGHPTVAIAPAVLALAEDLGASGDQLIAAFVAGLEVAGALGAMMDDAHYEHGFHATATVGTVAAAAGCAQLMGLDPERAAWALSLAGTQAAGLKANFGTMAKPLHAGRAASNGLLSARLAARGFTARPDGLECEQGFGPTLSTAFAPAPFRPDPAAPFEVEEVLFKYHAACYLTHSAIESLKTLRAESGIGAEDLERLVLHVPVTHTRVCDIREPRSGLDVKFSIRSLAGLTLMGADTAALDLYTDATARDPKVAELRGRVEVDPRPVGTSPRHGAAITLTTKDGRTFRAEANVGVPATDLAAQQGRLETKARAIAPPVIGEARAEAMIAAAAGLDGAPDLSALLDAIR</sequence>
<protein>
    <submittedName>
        <fullName evidence="5">2-methylcitrate dehydratase PrpD</fullName>
    </submittedName>
</protein>
<evidence type="ECO:0000256" key="1">
    <source>
        <dbReference type="ARBA" id="ARBA00006174"/>
    </source>
</evidence>
<keyword evidence="6" id="KW-1185">Reference proteome</keyword>
<evidence type="ECO:0000259" key="4">
    <source>
        <dbReference type="Pfam" id="PF19305"/>
    </source>
</evidence>
<dbReference type="InterPro" id="IPR036148">
    <property type="entry name" value="MmgE/PrpD_sf"/>
</dbReference>
<dbReference type="STRING" id="356660.SAMN05444336_101155"/>
<reference evidence="5 6" key="1">
    <citation type="submission" date="2016-10" db="EMBL/GenBank/DDBJ databases">
        <authorList>
            <person name="de Groot N.N."/>
        </authorList>
    </citation>
    <scope>NUCLEOTIDE SEQUENCE [LARGE SCALE GENOMIC DNA]</scope>
    <source>
        <strain evidence="5 6">DSM 17890</strain>
    </source>
</reference>
<comment type="similarity">
    <text evidence="1">Belongs to the PrpD family.</text>
</comment>
<proteinExistence type="inferred from homology"/>
<feature type="compositionally biased region" description="Low complexity" evidence="2">
    <location>
        <begin position="7"/>
        <end position="17"/>
    </location>
</feature>